<keyword evidence="2" id="KW-0472">Membrane</keyword>
<evidence type="ECO:0000313" key="4">
    <source>
        <dbReference type="EMBL" id="KAJ8602947.1"/>
    </source>
</evidence>
<gene>
    <name evidence="4" type="ORF">CTAYLR_001534</name>
</gene>
<evidence type="ECO:0000256" key="2">
    <source>
        <dbReference type="SAM" id="Phobius"/>
    </source>
</evidence>
<organism evidence="4 5">
    <name type="scientific">Chrysophaeum taylorii</name>
    <dbReference type="NCBI Taxonomy" id="2483200"/>
    <lineage>
        <taxon>Eukaryota</taxon>
        <taxon>Sar</taxon>
        <taxon>Stramenopiles</taxon>
        <taxon>Ochrophyta</taxon>
        <taxon>Pelagophyceae</taxon>
        <taxon>Pelagomonadales</taxon>
        <taxon>Pelagomonadaceae</taxon>
        <taxon>Chrysophaeum</taxon>
    </lineage>
</organism>
<dbReference type="SUPFAM" id="SSF46565">
    <property type="entry name" value="Chaperone J-domain"/>
    <property type="match status" value="1"/>
</dbReference>
<protein>
    <recommendedName>
        <fullName evidence="3">J domain-containing protein</fullName>
    </recommendedName>
</protein>
<accession>A0AAD7UFU9</accession>
<dbReference type="Pfam" id="PF00226">
    <property type="entry name" value="DnaJ"/>
    <property type="match status" value="1"/>
</dbReference>
<proteinExistence type="predicted"/>
<dbReference type="AlphaFoldDB" id="A0AAD7UFU9"/>
<keyword evidence="5" id="KW-1185">Reference proteome</keyword>
<evidence type="ECO:0000259" key="3">
    <source>
        <dbReference type="PROSITE" id="PS50076"/>
    </source>
</evidence>
<sequence>MRGSACMPNIVNQLRTLTPGGDAVEDATNLRRLEEDIADFVPFLSDDKGAVTVPTPNPEADEFLFSLLRRGTAAEAQRIVERYATGAQAVERLRKRFAFNSKTDLRLQLHDMSYVSFGTPDLYLAAFERNIAALEEMGDNFADKDRMVYFLEGLKGPKGGDMAEAHRQLAMESVRAGTMYNVFVDVFTTYCRAADVGRGGSRARPLQAAAQAANQGGGGAVPATGRTTLNYASNPEWPPIPFCVKCHSLYHTDRTCPAVITGVMPCAICRFPTHGVDNCPLKTPGWQPGDVLSIRELCKPRAILRASSHDDDLRQFWAELNTYDDDVVVEPPKKQPSRPRLGRPENEDWFTVDYGPRISLCSPGGDDFFAADADPAERRPPPPPPPPRPTTHYDVLEVSPDASAATIRKAFQALAKRHHPDKGGDRQAFETVFRAWKALSSPARKRAYDDAVTWRQTSPRGGAICVTGFIWYSYKRCPECKCVAPVQGETPVEEQPYDEDDDVEEEPSEEASIRFYPSDADSYESTWAEGVFDFFDEHGHKVLAVGFVLVLVAVFVPLVVLQALQSAAESPGRGQAAEKPQPPTKAQDAITANKEVSKKED</sequence>
<dbReference type="PANTHER" id="PTHR44825:SF1">
    <property type="entry name" value="DNAJ HOMOLOG SUBFAMILY C MEMBER 4"/>
    <property type="match status" value="1"/>
</dbReference>
<comment type="caution">
    <text evidence="4">The sequence shown here is derived from an EMBL/GenBank/DDBJ whole genome shotgun (WGS) entry which is preliminary data.</text>
</comment>
<dbReference type="Gene3D" id="1.10.287.110">
    <property type="entry name" value="DnaJ domain"/>
    <property type="match status" value="1"/>
</dbReference>
<feature type="domain" description="J" evidence="3">
    <location>
        <begin position="391"/>
        <end position="452"/>
    </location>
</feature>
<dbReference type="Proteomes" id="UP001230188">
    <property type="component" value="Unassembled WGS sequence"/>
</dbReference>
<feature type="compositionally biased region" description="Acidic residues" evidence="1">
    <location>
        <begin position="491"/>
        <end position="509"/>
    </location>
</feature>
<feature type="region of interest" description="Disordered" evidence="1">
    <location>
        <begin position="328"/>
        <end position="348"/>
    </location>
</feature>
<dbReference type="CDD" id="cd06257">
    <property type="entry name" value="DnaJ"/>
    <property type="match status" value="1"/>
</dbReference>
<dbReference type="InterPro" id="IPR001623">
    <property type="entry name" value="DnaJ_domain"/>
</dbReference>
<dbReference type="InterPro" id="IPR052763">
    <property type="entry name" value="DnaJ_C4"/>
</dbReference>
<evidence type="ECO:0000256" key="1">
    <source>
        <dbReference type="SAM" id="MobiDB-lite"/>
    </source>
</evidence>
<feature type="region of interest" description="Disordered" evidence="1">
    <location>
        <begin position="491"/>
        <end position="512"/>
    </location>
</feature>
<dbReference type="PROSITE" id="PS50076">
    <property type="entry name" value="DNAJ_2"/>
    <property type="match status" value="1"/>
</dbReference>
<feature type="transmembrane region" description="Helical" evidence="2">
    <location>
        <begin position="542"/>
        <end position="564"/>
    </location>
</feature>
<dbReference type="PANTHER" id="PTHR44825">
    <property type="match status" value="1"/>
</dbReference>
<dbReference type="InterPro" id="IPR036869">
    <property type="entry name" value="J_dom_sf"/>
</dbReference>
<keyword evidence="2" id="KW-1133">Transmembrane helix</keyword>
<feature type="region of interest" description="Disordered" evidence="1">
    <location>
        <begin position="568"/>
        <end position="601"/>
    </location>
</feature>
<dbReference type="EMBL" id="JAQMWT010000362">
    <property type="protein sequence ID" value="KAJ8602947.1"/>
    <property type="molecule type" value="Genomic_DNA"/>
</dbReference>
<feature type="region of interest" description="Disordered" evidence="1">
    <location>
        <begin position="369"/>
        <end position="392"/>
    </location>
</feature>
<reference evidence="4" key="1">
    <citation type="submission" date="2023-01" db="EMBL/GenBank/DDBJ databases">
        <title>Metagenome sequencing of chrysophaentin producing Chrysophaeum taylorii.</title>
        <authorList>
            <person name="Davison J."/>
            <person name="Bewley C."/>
        </authorList>
    </citation>
    <scope>NUCLEOTIDE SEQUENCE</scope>
    <source>
        <strain evidence="4">NIES-1699</strain>
    </source>
</reference>
<keyword evidence="2" id="KW-0812">Transmembrane</keyword>
<name>A0AAD7UFU9_9STRA</name>
<evidence type="ECO:0000313" key="5">
    <source>
        <dbReference type="Proteomes" id="UP001230188"/>
    </source>
</evidence>
<dbReference type="SMART" id="SM00271">
    <property type="entry name" value="DnaJ"/>
    <property type="match status" value="1"/>
</dbReference>